<proteinExistence type="predicted"/>
<protein>
    <submittedName>
        <fullName evidence="2">Uncharacterized protein</fullName>
    </submittedName>
</protein>
<sequence length="141" mass="15349">MLFSSRTSHYSQNTWLAESSTVAIVIVARLDSVTEANFPSLRWSCVPWALDASTKTIPPIIKQTGKKDTAHNAICSTNKRPTGRMASGPILFHAEKVFGLQAYGDHRQGRNPPGLDPDTANNPTVTIRPGESECTISSRVV</sequence>
<evidence type="ECO:0000313" key="3">
    <source>
        <dbReference type="Proteomes" id="UP000091918"/>
    </source>
</evidence>
<dbReference type="AlphaFoldDB" id="A0A1B7NMX9"/>
<reference evidence="2 3" key="1">
    <citation type="submission" date="2015-07" db="EMBL/GenBank/DDBJ databases">
        <title>Emmonsia species relationships and genome sequence.</title>
        <authorList>
            <person name="Cuomo C.A."/>
            <person name="Schwartz I.S."/>
            <person name="Kenyon C."/>
            <person name="de Hoog G.S."/>
            <person name="Govender N.P."/>
            <person name="Botha A."/>
            <person name="Moreno L."/>
            <person name="de Vries M."/>
            <person name="Munoz J.F."/>
            <person name="Stielow J.B."/>
        </authorList>
    </citation>
    <scope>NUCLEOTIDE SEQUENCE [LARGE SCALE GENOMIC DNA]</scope>
    <source>
        <strain evidence="2 3">CBS 136260</strain>
    </source>
</reference>
<comment type="caution">
    <text evidence="2">The sequence shown here is derived from an EMBL/GenBank/DDBJ whole genome shotgun (WGS) entry which is preliminary data.</text>
</comment>
<feature type="region of interest" description="Disordered" evidence="1">
    <location>
        <begin position="104"/>
        <end position="141"/>
    </location>
</feature>
<gene>
    <name evidence="2" type="ORF">ACJ72_07542</name>
</gene>
<dbReference type="Proteomes" id="UP000091918">
    <property type="component" value="Unassembled WGS sequence"/>
</dbReference>
<accession>A0A1B7NMX9</accession>
<evidence type="ECO:0000313" key="2">
    <source>
        <dbReference type="EMBL" id="OAX78155.1"/>
    </source>
</evidence>
<name>A0A1B7NMX9_9EURO</name>
<evidence type="ECO:0000256" key="1">
    <source>
        <dbReference type="SAM" id="MobiDB-lite"/>
    </source>
</evidence>
<dbReference type="EMBL" id="LGUA01001708">
    <property type="protein sequence ID" value="OAX78155.1"/>
    <property type="molecule type" value="Genomic_DNA"/>
</dbReference>
<keyword evidence="3" id="KW-1185">Reference proteome</keyword>
<organism evidence="2 3">
    <name type="scientific">Emergomyces africanus</name>
    <dbReference type="NCBI Taxonomy" id="1955775"/>
    <lineage>
        <taxon>Eukaryota</taxon>
        <taxon>Fungi</taxon>
        <taxon>Dikarya</taxon>
        <taxon>Ascomycota</taxon>
        <taxon>Pezizomycotina</taxon>
        <taxon>Eurotiomycetes</taxon>
        <taxon>Eurotiomycetidae</taxon>
        <taxon>Onygenales</taxon>
        <taxon>Ajellomycetaceae</taxon>
        <taxon>Emergomyces</taxon>
    </lineage>
</organism>